<dbReference type="SUPFAM" id="SSF53098">
    <property type="entry name" value="Ribonuclease H-like"/>
    <property type="match status" value="1"/>
</dbReference>
<sequence>MGPFNPPLYGNAYILVAVDYVSKWVEAISAPTNDHKVTSGQVEVSNRQIKAILTKVVGV</sequence>
<dbReference type="PANTHER" id="PTHR47266">
    <property type="entry name" value="ENDONUCLEASE-RELATED"/>
    <property type="match status" value="1"/>
</dbReference>
<dbReference type="AlphaFoldDB" id="Q9ZQN1"/>
<gene>
    <name evidence="1" type="ordered locus">At2g11130</name>
</gene>
<dbReference type="PIR" id="G84495">
    <property type="entry name" value="G84495"/>
</dbReference>
<dbReference type="EMBL" id="AC006136">
    <property type="protein sequence ID" value="AAD15367.1"/>
    <property type="molecule type" value="Genomic_DNA"/>
</dbReference>
<accession>Q9ZQN1</accession>
<reference key="1">
    <citation type="journal article" date="1999" name="Nature">
        <title>Sequence and analysis of chromosome 2 of the plant Arabidopsis thaliana.</title>
        <authorList>
            <person name="Lin X."/>
            <person name="Kaul S."/>
            <person name="Rounsley S."/>
            <person name="Shea T.P."/>
            <person name="Benito M.I."/>
            <person name="Town C.D."/>
            <person name="Fujii C.Y."/>
            <person name="Mason T."/>
            <person name="Bowman C.L."/>
            <person name="Barnstead M."/>
            <person name="Feldblyum T.V."/>
            <person name="Buell C.R."/>
            <person name="Ketchum K.A."/>
            <person name="Lee J."/>
            <person name="Ronning C.M."/>
            <person name="Koo H.L."/>
            <person name="Moffat K.S."/>
            <person name="Cronin L.A."/>
            <person name="Shen M."/>
            <person name="Pai G."/>
            <person name="Van Aken S."/>
            <person name="Umayam L."/>
            <person name="Tallon L.J."/>
            <person name="Gill J.E."/>
            <person name="Adams M.D."/>
            <person name="Carrera A.J."/>
            <person name="Creasy T.H."/>
            <person name="Goodman H.M."/>
            <person name="Somerville C.R."/>
            <person name="Copenhaver G.P."/>
            <person name="Preuss D."/>
            <person name="Nierman W.C."/>
            <person name="White O."/>
            <person name="Eisen J.A."/>
            <person name="Salzberg S.L."/>
            <person name="Fraser C.M."/>
            <person name="Venter J.C."/>
        </authorList>
    </citation>
    <scope>NUCLEOTIDE SEQUENCE [LARGE SCALE GENOMIC DNA]</scope>
    <source>
        <strain>cv. Columbia</strain>
    </source>
</reference>
<dbReference type="InterPro" id="IPR052160">
    <property type="entry name" value="Gypsy_RT_Integrase-like"/>
</dbReference>
<evidence type="ECO:0000313" key="1">
    <source>
        <dbReference type="EMBL" id="AAD15367.1"/>
    </source>
</evidence>
<proteinExistence type="predicted"/>
<reference evidence="1" key="2">
    <citation type="submission" date="2000-03" db="EMBL/GenBank/DDBJ databases">
        <authorList>
            <person name="Lin X."/>
            <person name="Kaul S."/>
            <person name="Shea T.P."/>
            <person name="Fujii C.Y."/>
            <person name="Shen M."/>
            <person name="VanAken S.E."/>
            <person name="Barnstead M.E."/>
            <person name="Mason T.M."/>
            <person name="Bowman C.L."/>
            <person name="Ronning C.M."/>
            <person name="Benito M.-I."/>
            <person name="Carrera A.J."/>
            <person name="Creasy T.H."/>
            <person name="Buell C.R."/>
            <person name="Town C.D."/>
            <person name="Nierman W.C."/>
            <person name="Fraser C.M."/>
            <person name="Venter J.C."/>
        </authorList>
    </citation>
    <scope>NUCLEOTIDE SEQUENCE</scope>
</reference>
<protein>
    <submittedName>
        <fullName evidence="1">Putative retroelement pol polyprotein</fullName>
    </submittedName>
</protein>
<organism evidence="1">
    <name type="scientific">Arabidopsis thaliana</name>
    <name type="common">Mouse-ear cress</name>
    <dbReference type="NCBI Taxonomy" id="3702"/>
    <lineage>
        <taxon>Eukaryota</taxon>
        <taxon>Viridiplantae</taxon>
        <taxon>Streptophyta</taxon>
        <taxon>Embryophyta</taxon>
        <taxon>Tracheophyta</taxon>
        <taxon>Spermatophyta</taxon>
        <taxon>Magnoliopsida</taxon>
        <taxon>eudicotyledons</taxon>
        <taxon>Gunneridae</taxon>
        <taxon>Pentapetalae</taxon>
        <taxon>rosids</taxon>
        <taxon>malvids</taxon>
        <taxon>Brassicales</taxon>
        <taxon>Brassicaceae</taxon>
        <taxon>Camelineae</taxon>
        <taxon>Arabidopsis</taxon>
    </lineage>
</organism>
<reference evidence="1" key="3">
    <citation type="submission" date="2002-02" db="EMBL/GenBank/DDBJ databases">
        <authorList>
            <person name="Town C.D."/>
            <person name="Kaul S."/>
        </authorList>
    </citation>
    <scope>NUCLEOTIDE SEQUENCE</scope>
</reference>
<dbReference type="InterPro" id="IPR012337">
    <property type="entry name" value="RNaseH-like_sf"/>
</dbReference>
<name>Q9ZQN1_ARATH</name>